<organism evidence="2 3">
    <name type="scientific">Glarea lozoyensis (strain ATCC 20868 / MF5171)</name>
    <dbReference type="NCBI Taxonomy" id="1116229"/>
    <lineage>
        <taxon>Eukaryota</taxon>
        <taxon>Fungi</taxon>
        <taxon>Dikarya</taxon>
        <taxon>Ascomycota</taxon>
        <taxon>Pezizomycotina</taxon>
        <taxon>Leotiomycetes</taxon>
        <taxon>Helotiales</taxon>
        <taxon>Helotiaceae</taxon>
        <taxon>Glarea</taxon>
    </lineage>
</organism>
<gene>
    <name evidence="2" type="ORF">GLAREA_02070</name>
</gene>
<dbReference type="Gene3D" id="3.30.710.10">
    <property type="entry name" value="Potassium Channel Kv1.1, Chain A"/>
    <property type="match status" value="1"/>
</dbReference>
<evidence type="ECO:0000313" key="3">
    <source>
        <dbReference type="Proteomes" id="UP000016922"/>
    </source>
</evidence>
<dbReference type="SUPFAM" id="SSF54695">
    <property type="entry name" value="POZ domain"/>
    <property type="match status" value="1"/>
</dbReference>
<name>S3DHW0_GLAL2</name>
<dbReference type="OrthoDB" id="6359816at2759"/>
<dbReference type="PANTHER" id="PTHR47843">
    <property type="entry name" value="BTB DOMAIN-CONTAINING PROTEIN-RELATED"/>
    <property type="match status" value="1"/>
</dbReference>
<proteinExistence type="predicted"/>
<dbReference type="KEGG" id="glz:GLAREA_02070"/>
<dbReference type="EMBL" id="KE145371">
    <property type="protein sequence ID" value="EPE26158.1"/>
    <property type="molecule type" value="Genomic_DNA"/>
</dbReference>
<dbReference type="AlphaFoldDB" id="S3DHW0"/>
<evidence type="ECO:0000313" key="2">
    <source>
        <dbReference type="EMBL" id="EPE26158.1"/>
    </source>
</evidence>
<dbReference type="GeneID" id="19461128"/>
<dbReference type="InterPro" id="IPR000210">
    <property type="entry name" value="BTB/POZ_dom"/>
</dbReference>
<dbReference type="STRING" id="1116229.S3DHW0"/>
<dbReference type="Proteomes" id="UP000016922">
    <property type="component" value="Unassembled WGS sequence"/>
</dbReference>
<dbReference type="PROSITE" id="PS50097">
    <property type="entry name" value="BTB"/>
    <property type="match status" value="1"/>
</dbReference>
<dbReference type="HOGENOM" id="CLU_847443_0_0_1"/>
<feature type="domain" description="BTB" evidence="1">
    <location>
        <begin position="1"/>
        <end position="67"/>
    </location>
</feature>
<accession>S3DHW0</accession>
<dbReference type="RefSeq" id="XP_008087477.1">
    <property type="nucleotide sequence ID" value="XM_008089286.1"/>
</dbReference>
<sequence>MVTLLAGPANNHPMVFKVHKDVLLRFPFFQIALRKHGYLEAGEEKIHFVEKIPDLFHKVVQFMYEGEFYPRIMTKKEIKTEYIESKAAFLEIPMKVVRDVFNPAPEIFTAALASSVTCGAHLTTMETLVVVRELIQLMCLAHKYEIPTLSEKCLEKLRLCPFGTREVAALLEYVVTQVQDTQASANIYNFLYQQVGMHRLRLDTYPNFQELYQNAAIYSSIINLILAKGQEMAVEFIRTCVAAGLPVAQCISEVRVIDNLNKYGADDTFVSKFGSAKKGEMFIGMDSKVVVDNRGLIIVNNQRQAPGMVFPSDSFHVLQKVKPAAPGK</sequence>
<evidence type="ECO:0000259" key="1">
    <source>
        <dbReference type="PROSITE" id="PS50097"/>
    </source>
</evidence>
<keyword evidence="3" id="KW-1185">Reference proteome</keyword>
<reference evidence="2 3" key="1">
    <citation type="journal article" date="2013" name="BMC Genomics">
        <title>Genomics-driven discovery of the pneumocandin biosynthetic gene cluster in the fungus Glarea lozoyensis.</title>
        <authorList>
            <person name="Chen L."/>
            <person name="Yue Q."/>
            <person name="Zhang X."/>
            <person name="Xiang M."/>
            <person name="Wang C."/>
            <person name="Li S."/>
            <person name="Che Y."/>
            <person name="Ortiz-Lopez F.J."/>
            <person name="Bills G.F."/>
            <person name="Liu X."/>
            <person name="An Z."/>
        </authorList>
    </citation>
    <scope>NUCLEOTIDE SEQUENCE [LARGE SCALE GENOMIC DNA]</scope>
    <source>
        <strain evidence="3">ATCC 20868 / MF5171</strain>
    </source>
</reference>
<dbReference type="InterPro" id="IPR011333">
    <property type="entry name" value="SKP1/BTB/POZ_sf"/>
</dbReference>
<protein>
    <submittedName>
        <fullName evidence="2">POZ</fullName>
    </submittedName>
</protein>